<dbReference type="Proteomes" id="UP000234323">
    <property type="component" value="Unassembled WGS sequence"/>
</dbReference>
<reference evidence="2 3" key="1">
    <citation type="submission" date="2015-10" db="EMBL/GenBank/DDBJ databases">
        <title>Genome analyses suggest a sexual origin of heterokaryosis in a supposedly ancient asexual fungus.</title>
        <authorList>
            <person name="Ropars J."/>
            <person name="Sedzielewska K."/>
            <person name="Noel J."/>
            <person name="Charron P."/>
            <person name="Farinelli L."/>
            <person name="Marton T."/>
            <person name="Kruger M."/>
            <person name="Pelin A."/>
            <person name="Brachmann A."/>
            <person name="Corradi N."/>
        </authorList>
    </citation>
    <scope>NUCLEOTIDE SEQUENCE [LARGE SCALE GENOMIC DNA]</scope>
    <source>
        <strain evidence="2 3">A4</strain>
    </source>
</reference>
<accession>A0A2I1HBL9</accession>
<name>A0A2I1HBL9_9GLOM</name>
<protein>
    <submittedName>
        <fullName evidence="2">Uncharacterized protein</fullName>
    </submittedName>
</protein>
<evidence type="ECO:0000313" key="2">
    <source>
        <dbReference type="EMBL" id="PKY56259.1"/>
    </source>
</evidence>
<evidence type="ECO:0000256" key="1">
    <source>
        <dbReference type="SAM" id="MobiDB-lite"/>
    </source>
</evidence>
<feature type="non-terminal residue" evidence="2">
    <location>
        <position position="1"/>
    </location>
</feature>
<proteinExistence type="predicted"/>
<keyword evidence="3" id="KW-1185">Reference proteome</keyword>
<comment type="caution">
    <text evidence="2">The sequence shown here is derived from an EMBL/GenBank/DDBJ whole genome shotgun (WGS) entry which is preliminary data.</text>
</comment>
<organism evidence="2 3">
    <name type="scientific">Rhizophagus irregularis</name>
    <dbReference type="NCBI Taxonomy" id="588596"/>
    <lineage>
        <taxon>Eukaryota</taxon>
        <taxon>Fungi</taxon>
        <taxon>Fungi incertae sedis</taxon>
        <taxon>Mucoromycota</taxon>
        <taxon>Glomeromycotina</taxon>
        <taxon>Glomeromycetes</taxon>
        <taxon>Glomerales</taxon>
        <taxon>Glomeraceae</taxon>
        <taxon>Rhizophagus</taxon>
    </lineage>
</organism>
<sequence length="52" mass="6140">SLKNQGKDLFSQPGRTHNRSKSPKDGSKDWAYWVLVRRFAGMREFFTTYNDD</sequence>
<evidence type="ECO:0000313" key="3">
    <source>
        <dbReference type="Proteomes" id="UP000234323"/>
    </source>
</evidence>
<dbReference type="EMBL" id="LLXI01002119">
    <property type="protein sequence ID" value="PKY56259.1"/>
    <property type="molecule type" value="Genomic_DNA"/>
</dbReference>
<gene>
    <name evidence="2" type="ORF">RhiirA4_330320</name>
</gene>
<dbReference type="AlphaFoldDB" id="A0A2I1HBL9"/>
<feature type="region of interest" description="Disordered" evidence="1">
    <location>
        <begin position="1"/>
        <end position="26"/>
    </location>
</feature>